<evidence type="ECO:0000313" key="3">
    <source>
        <dbReference type="Proteomes" id="UP000322234"/>
    </source>
</evidence>
<feature type="region of interest" description="Disordered" evidence="1">
    <location>
        <begin position="47"/>
        <end position="66"/>
    </location>
</feature>
<feature type="region of interest" description="Disordered" evidence="1">
    <location>
        <begin position="79"/>
        <end position="100"/>
    </location>
</feature>
<dbReference type="Proteomes" id="UP000322234">
    <property type="component" value="Unassembled WGS sequence"/>
</dbReference>
<sequence>MCRRYRAARRFIVTQGTSEHLLGKNASICFSLYVLVFLQEYLQQPKVQTPQKPIDRRDEWRSPEKQTRCSRHGWRFRSRDSVDVPASSTVSTEPGIPALP</sequence>
<evidence type="ECO:0000313" key="2">
    <source>
        <dbReference type="EMBL" id="MXQ94021.1"/>
    </source>
</evidence>
<gene>
    <name evidence="2" type="ORF">E5288_WYG008551</name>
</gene>
<name>A0A6B0RXS1_9CETA</name>
<comment type="caution">
    <text evidence="2">The sequence shown here is derived from an EMBL/GenBank/DDBJ whole genome shotgun (WGS) entry which is preliminary data.</text>
</comment>
<accession>A0A6B0RXS1</accession>
<feature type="compositionally biased region" description="Basic and acidic residues" evidence="1">
    <location>
        <begin position="53"/>
        <end position="66"/>
    </location>
</feature>
<proteinExistence type="predicted"/>
<keyword evidence="3" id="KW-1185">Reference proteome</keyword>
<organism evidence="2 3">
    <name type="scientific">Bos mutus</name>
    <name type="common">wild yak</name>
    <dbReference type="NCBI Taxonomy" id="72004"/>
    <lineage>
        <taxon>Eukaryota</taxon>
        <taxon>Metazoa</taxon>
        <taxon>Chordata</taxon>
        <taxon>Craniata</taxon>
        <taxon>Vertebrata</taxon>
        <taxon>Euteleostomi</taxon>
        <taxon>Mammalia</taxon>
        <taxon>Eutheria</taxon>
        <taxon>Laurasiatheria</taxon>
        <taxon>Artiodactyla</taxon>
        <taxon>Ruminantia</taxon>
        <taxon>Pecora</taxon>
        <taxon>Bovidae</taxon>
        <taxon>Bovinae</taxon>
        <taxon>Bos</taxon>
    </lineage>
</organism>
<dbReference type="EMBL" id="VBQZ03000105">
    <property type="protein sequence ID" value="MXQ94021.1"/>
    <property type="molecule type" value="Genomic_DNA"/>
</dbReference>
<evidence type="ECO:0000256" key="1">
    <source>
        <dbReference type="SAM" id="MobiDB-lite"/>
    </source>
</evidence>
<protein>
    <submittedName>
        <fullName evidence="2">Uncharacterized protein</fullName>
    </submittedName>
</protein>
<dbReference type="AlphaFoldDB" id="A0A6B0RXS1"/>
<reference evidence="2" key="1">
    <citation type="submission" date="2019-10" db="EMBL/GenBank/DDBJ databases">
        <title>The sequence and de novo assembly of the wild yak genome.</title>
        <authorList>
            <person name="Liu Y."/>
        </authorList>
    </citation>
    <scope>NUCLEOTIDE SEQUENCE [LARGE SCALE GENOMIC DNA]</scope>
    <source>
        <strain evidence="2">WY2019</strain>
    </source>
</reference>